<dbReference type="InterPro" id="IPR000253">
    <property type="entry name" value="FHA_dom"/>
</dbReference>
<evidence type="ECO:0000256" key="1">
    <source>
        <dbReference type="ARBA" id="ARBA00022553"/>
    </source>
</evidence>
<feature type="domain" description="FHA" evidence="3">
    <location>
        <begin position="347"/>
        <end position="399"/>
    </location>
</feature>
<proteinExistence type="predicted"/>
<sequence length="466" mass="50160">MRFEVSRVMDTIEQRLTTDVTLAQAVVDLAEVARFMTLDGGRPINLLRLGMVIDALSRYLIDAGAMLYPVVGREVLSESALTSKERMVLGRWADDGLIEVTPVVADRPVEIADFTGLPLIVVRDVPQYATRFPWLTDSPERILRLIPRAGGAVLSPAGEPVPPKDGKERLVIMGKATLPIIPVDPPTADASPDESPADSSASDASSPSSSAAPSPSDSSTSADAAGPPPADAASDGKAGLQSFKARGSQRFGRTRVVRRRFTRAEPSGVGAALMAREWQCSEPDCPAFGRFRRIGQPVPRMRAGVPACPRHGEPLKDVGLRPPAFAVAVVVEDLARRRFVVSSEHPVVVGREPADPEDVSVGSWLHEAAAAWIAKEHVKLAVDGDRLVVTDTSDNGTVIWKRSAPDIKEETERLYRKSYKLDGWDSVELYTGVELVVGDHRLQTVVGSEPASVLLDAPTVALRLVD</sequence>
<dbReference type="Proteomes" id="UP001059617">
    <property type="component" value="Chromosome"/>
</dbReference>
<dbReference type="EMBL" id="CP073720">
    <property type="protein sequence ID" value="UWP82100.1"/>
    <property type="molecule type" value="Genomic_DNA"/>
</dbReference>
<dbReference type="InterPro" id="IPR008984">
    <property type="entry name" value="SMAD_FHA_dom_sf"/>
</dbReference>
<feature type="region of interest" description="Disordered" evidence="2">
    <location>
        <begin position="181"/>
        <end position="252"/>
    </location>
</feature>
<dbReference type="RefSeq" id="WP_259859871.1">
    <property type="nucleotide sequence ID" value="NZ_BAAAST010000159.1"/>
</dbReference>
<protein>
    <recommendedName>
        <fullName evidence="3">FHA domain-containing protein</fullName>
    </recommendedName>
</protein>
<evidence type="ECO:0000313" key="5">
    <source>
        <dbReference type="Proteomes" id="UP001059617"/>
    </source>
</evidence>
<feature type="compositionally biased region" description="Low complexity" evidence="2">
    <location>
        <begin position="197"/>
        <end position="235"/>
    </location>
</feature>
<reference evidence="4" key="1">
    <citation type="submission" date="2021-04" db="EMBL/GenBank/DDBJ databases">
        <authorList>
            <person name="Hartkoorn R.C."/>
            <person name="Beaudoing E."/>
            <person name="Hot D."/>
        </authorList>
    </citation>
    <scope>NUCLEOTIDE SEQUENCE</scope>
    <source>
        <strain evidence="4">NRRL B-16292</strain>
    </source>
</reference>
<evidence type="ECO:0000259" key="3">
    <source>
        <dbReference type="PROSITE" id="PS50006"/>
    </source>
</evidence>
<name>A0ABY5VY77_9ACTN</name>
<dbReference type="Gene3D" id="2.60.200.20">
    <property type="match status" value="1"/>
</dbReference>
<dbReference type="SUPFAM" id="SSF49879">
    <property type="entry name" value="SMAD/FHA domain"/>
    <property type="match status" value="1"/>
</dbReference>
<dbReference type="PROSITE" id="PS50006">
    <property type="entry name" value="FHA_DOMAIN"/>
    <property type="match status" value="1"/>
</dbReference>
<keyword evidence="5" id="KW-1185">Reference proteome</keyword>
<accession>A0ABY5VY77</accession>
<organism evidence="4 5">
    <name type="scientific">Dactylosporangium fulvum</name>
    <dbReference type="NCBI Taxonomy" id="53359"/>
    <lineage>
        <taxon>Bacteria</taxon>
        <taxon>Bacillati</taxon>
        <taxon>Actinomycetota</taxon>
        <taxon>Actinomycetes</taxon>
        <taxon>Micromonosporales</taxon>
        <taxon>Micromonosporaceae</taxon>
        <taxon>Dactylosporangium</taxon>
    </lineage>
</organism>
<reference evidence="4" key="2">
    <citation type="submission" date="2022-09" db="EMBL/GenBank/DDBJ databases">
        <title>Biosynthetic gene clusters of Dactylosporangioum fulvum.</title>
        <authorList>
            <person name="Caradec T."/>
        </authorList>
    </citation>
    <scope>NUCLEOTIDE SEQUENCE</scope>
    <source>
        <strain evidence="4">NRRL B-16292</strain>
    </source>
</reference>
<gene>
    <name evidence="4" type="ORF">Dfulv_44730</name>
</gene>
<evidence type="ECO:0000256" key="2">
    <source>
        <dbReference type="SAM" id="MobiDB-lite"/>
    </source>
</evidence>
<keyword evidence="1" id="KW-0597">Phosphoprotein</keyword>
<evidence type="ECO:0000313" key="4">
    <source>
        <dbReference type="EMBL" id="UWP82100.1"/>
    </source>
</evidence>